<evidence type="ECO:0000256" key="4">
    <source>
        <dbReference type="ARBA" id="ARBA00022840"/>
    </source>
</evidence>
<keyword evidence="9" id="KW-1185">Reference proteome</keyword>
<dbReference type="GO" id="GO:0005524">
    <property type="term" value="F:ATP binding"/>
    <property type="evidence" value="ECO:0007669"/>
    <property type="project" value="UniProtKB-UniRule"/>
</dbReference>
<evidence type="ECO:0000256" key="5">
    <source>
        <dbReference type="PROSITE-ProRule" id="PRU00560"/>
    </source>
</evidence>
<organism evidence="8 9">
    <name type="scientific">Serendipita indica (strain DSM 11827)</name>
    <name type="common">Root endophyte fungus</name>
    <name type="synonym">Piriformospora indica</name>
    <dbReference type="NCBI Taxonomy" id="1109443"/>
    <lineage>
        <taxon>Eukaryota</taxon>
        <taxon>Fungi</taxon>
        <taxon>Dikarya</taxon>
        <taxon>Basidiomycota</taxon>
        <taxon>Agaricomycotina</taxon>
        <taxon>Agaricomycetes</taxon>
        <taxon>Sebacinales</taxon>
        <taxon>Serendipitaceae</taxon>
        <taxon>Serendipita</taxon>
    </lineage>
</organism>
<name>G4TFL8_SERID</name>
<accession>G4TFL8</accession>
<dbReference type="InterPro" id="IPR027417">
    <property type="entry name" value="P-loop_NTPase"/>
</dbReference>
<dbReference type="OMA" id="HERCDSK"/>
<feature type="region of interest" description="Disordered" evidence="6">
    <location>
        <begin position="2219"/>
        <end position="2240"/>
    </location>
</feature>
<keyword evidence="1 5" id="KW-0547">Nucleotide-binding</keyword>
<dbReference type="EMBL" id="CAFZ01000072">
    <property type="protein sequence ID" value="CCA70090.1"/>
    <property type="molecule type" value="Genomic_DNA"/>
</dbReference>
<dbReference type="PANTHER" id="PTHR21529:SF4">
    <property type="entry name" value="TPR AND ANKYRIN REPEAT-CONTAINING PROTEIN 1"/>
    <property type="match status" value="1"/>
</dbReference>
<dbReference type="InParanoid" id="G4TFL8"/>
<evidence type="ECO:0000256" key="1">
    <source>
        <dbReference type="ARBA" id="ARBA00022741"/>
    </source>
</evidence>
<feature type="region of interest" description="Disordered" evidence="6">
    <location>
        <begin position="1"/>
        <end position="31"/>
    </location>
</feature>
<dbReference type="STRING" id="1109443.G4TFL8"/>
<evidence type="ECO:0000313" key="9">
    <source>
        <dbReference type="Proteomes" id="UP000007148"/>
    </source>
</evidence>
<dbReference type="GO" id="GO:0004386">
    <property type="term" value="F:helicase activity"/>
    <property type="evidence" value="ECO:0007669"/>
    <property type="project" value="UniProtKB-UniRule"/>
</dbReference>
<reference evidence="8 9" key="1">
    <citation type="journal article" date="2011" name="PLoS Pathog.">
        <title>Endophytic Life Strategies Decoded by Genome and Transcriptome Analyses of the Mutualistic Root Symbiont Piriformospora indica.</title>
        <authorList>
            <person name="Zuccaro A."/>
            <person name="Lahrmann U."/>
            <person name="Guldener U."/>
            <person name="Langen G."/>
            <person name="Pfiffi S."/>
            <person name="Biedenkopf D."/>
            <person name="Wong P."/>
            <person name="Samans B."/>
            <person name="Grimm C."/>
            <person name="Basiewicz M."/>
            <person name="Murat C."/>
            <person name="Martin F."/>
            <person name="Kogel K.H."/>
        </authorList>
    </citation>
    <scope>NUCLEOTIDE SEQUENCE [LARGE SCALE GENOMIC DNA]</scope>
    <source>
        <strain evidence="8 9">DSM 11827</strain>
    </source>
</reference>
<dbReference type="InterPro" id="IPR014016">
    <property type="entry name" value="UvrD-like_ATP-bd"/>
</dbReference>
<evidence type="ECO:0000313" key="8">
    <source>
        <dbReference type="EMBL" id="CCA70090.1"/>
    </source>
</evidence>
<dbReference type="OrthoDB" id="3156807at2759"/>
<dbReference type="Gene3D" id="1.25.40.10">
    <property type="entry name" value="Tetratricopeptide repeat domain"/>
    <property type="match status" value="1"/>
</dbReference>
<evidence type="ECO:0000256" key="2">
    <source>
        <dbReference type="ARBA" id="ARBA00022801"/>
    </source>
</evidence>
<dbReference type="Proteomes" id="UP000007148">
    <property type="component" value="Unassembled WGS sequence"/>
</dbReference>
<comment type="caution">
    <text evidence="8">The sequence shown here is derived from an EMBL/GenBank/DDBJ whole genome shotgun (WGS) entry which is preliminary data.</text>
</comment>
<protein>
    <recommendedName>
        <fullName evidence="7">UvrD-like helicase ATP-binding domain-containing protein</fullName>
    </recommendedName>
</protein>
<dbReference type="PROSITE" id="PS51198">
    <property type="entry name" value="UVRD_HELICASE_ATP_BIND"/>
    <property type="match status" value="1"/>
</dbReference>
<feature type="compositionally biased region" description="Basic and acidic residues" evidence="6">
    <location>
        <begin position="349"/>
        <end position="375"/>
    </location>
</feature>
<dbReference type="Pfam" id="PF00580">
    <property type="entry name" value="UvrD-helicase"/>
    <property type="match status" value="1"/>
</dbReference>
<dbReference type="Gene3D" id="3.40.50.300">
    <property type="entry name" value="P-loop containing nucleotide triphosphate hydrolases"/>
    <property type="match status" value="1"/>
</dbReference>
<feature type="domain" description="UvrD-like helicase ATP-binding" evidence="7">
    <location>
        <begin position="596"/>
        <end position="982"/>
    </location>
</feature>
<dbReference type="SUPFAM" id="SSF52540">
    <property type="entry name" value="P-loop containing nucleoside triphosphate hydrolases"/>
    <property type="match status" value="1"/>
</dbReference>
<feature type="binding site" evidence="5">
    <location>
        <begin position="617"/>
        <end position="624"/>
    </location>
    <ligand>
        <name>ATP</name>
        <dbReference type="ChEBI" id="CHEBI:30616"/>
    </ligand>
</feature>
<dbReference type="GO" id="GO:0016787">
    <property type="term" value="F:hydrolase activity"/>
    <property type="evidence" value="ECO:0007669"/>
    <property type="project" value="UniProtKB-UniRule"/>
</dbReference>
<dbReference type="InterPro" id="IPR039904">
    <property type="entry name" value="TRANK1"/>
</dbReference>
<feature type="compositionally biased region" description="Low complexity" evidence="6">
    <location>
        <begin position="22"/>
        <end position="31"/>
    </location>
</feature>
<feature type="compositionally biased region" description="Basic and acidic residues" evidence="6">
    <location>
        <begin position="1"/>
        <end position="11"/>
    </location>
</feature>
<dbReference type="HOGENOM" id="CLU_001378_0_0_1"/>
<dbReference type="SUPFAM" id="SSF48452">
    <property type="entry name" value="TPR-like"/>
    <property type="match status" value="1"/>
</dbReference>
<evidence type="ECO:0000256" key="3">
    <source>
        <dbReference type="ARBA" id="ARBA00022806"/>
    </source>
</evidence>
<dbReference type="eggNOG" id="ENOG502QQZC">
    <property type="taxonomic scope" value="Eukaryota"/>
</dbReference>
<evidence type="ECO:0000259" key="7">
    <source>
        <dbReference type="PROSITE" id="PS51198"/>
    </source>
</evidence>
<gene>
    <name evidence="8" type="ORF">PIIN_04030</name>
</gene>
<keyword evidence="3 5" id="KW-0347">Helicase</keyword>
<dbReference type="InterPro" id="IPR011990">
    <property type="entry name" value="TPR-like_helical_dom_sf"/>
</dbReference>
<feature type="region of interest" description="Disordered" evidence="6">
    <location>
        <begin position="342"/>
        <end position="377"/>
    </location>
</feature>
<dbReference type="PANTHER" id="PTHR21529">
    <property type="entry name" value="MAMMARY TURMOR VIRUS RECEPTOR HOMOLOG 1, 2 MTVR1, 2"/>
    <property type="match status" value="1"/>
</dbReference>
<keyword evidence="4 5" id="KW-0067">ATP-binding</keyword>
<sequence>MNKDSKNATRQRDKRRLVLEPSTSTAGSNTSTNAISIDYISHKKHKSMHINIPEASACPSDQSHDLSRYLKTLDDNFFKPNELIQDTGLETAAQVVLEAIHAAAYEQGDGGLGEGMASPNIAKVETDGNSNAVFTALQAATTRLLEVGFWTFPLLLSYNIQLHKLCFTHLVDQFPTTAKSYTSPNSIFHKLLDILNAFYICFPPTEDDADDPEVAHFSFTLLKTQPALVALSQLEFPLITSPTISSTGRVGKRRISVDQEVEIDPFFIKKHQKKRSRAASQSLGVDKTAFSSIGTICPRNEAELKQLESDILNERKDILKAYLEKLLRPSSLRHAQRLIARAASEESDPVSKQEDSIAHKRRNTSADESSKRTAIDTEAMSVASQALNPVKSIQIMEEDIKDFGVWRILLSGESVRHLRQFSRADRHMFEIIRKKLRELSEGFFSRSNQKRLEGKDSEVPVYEAKMTGDTRLVYTIDCVPDASGERVTQVIKMFGVYTHAQINSRLWAAVASWSTRRGAEYRRRCLFRETSKQNRDYVIPYSWPPLPESYEAASPAIQADADIMLQLHALLTHEKFVPFTQTVLESILADDESTHPFAVSHREQEIIYHPSSCFVIGRSGTGKTTTMLFKMLAIERTSKQLNTRKVRQVFVTQSRVLADRVEEYFVSLMETCAKDVGDSGILGDTSLRKKGAEKRLVELDEEDDQFETLPKKFSELEDRHFPLFLTFDKLCSLLEADMNVIHDTEKAQVSKRFRLADAPDVILDLGTAETITEGSTRRSTRRKRILYEDFVSKYWPHFPQKARKGLDPSLVWNEIQGVICGSENSIEQPGGALSRGIYDSDAISYRKQATFARHRSRLYDLFEIYCKKKRKLGEHDAADRTHALLKNLSNLQSSGYFDYIYVDEIQDNLLIDAKLLRTSCRNPHGIFLAGDTAQQITSTAFRFSDLKAFLYRIEEEDPAVLSRKREAIHPKEFTLAINYRSHGGIINCAHSVVQLLTKLWPDSIDVLEREQGLVDGPKPMFFSGWDVESVHYEQFLFGEVSNRNEFGAQQCILVRNEMAKEQLRSHIGDVGVIMTLYESKGLEFSDVLLYNFFQDSLVSTEWRVILNEVEDRKRAGFSVPTFDELRHLGLFWEAKGLIDIKRPGDDIPRLAGKPSRMSSTPEEWYKMGRILFSRKNFQQAVVCFDRASDPLLSAISQAFHLRKLARVIEAGTDARKRSFLKAAKIFEECAQGSHDQSRVCWVRCAECYVEAGDDRKASDAYCAAEEFTKGAQYARKAAAFDRAVEIIQTSQVDEHVAASIRAVCQVVYLREKAYSKARRLFDSDEDFLERFDLFGFDKSPVLLKLGRFEEVAEIQLKSGNWLEAIDLYIRTASPAAIAKTEGLILDQWWKMLPFGTTADIQNMPTIDRLLSFTEKILSPSPKWLAEVNMFRGIIDNDRENLILQAGAFLKSNNTLAAIRCYGHVYRDQDDISNVSIDGMRVILQHLHHFGCCMRSILRVDNLAFIHDVRTQRLMGYTIDASGTEATIFPASILNCHVAVETTRQTFQALRQDTTGAFVVTIERVGELARMHLVDAFRSIIKRHSHAAAKAVVFANICMAHLGGNCQSNPCTRLHIPTDNGKSVINRRLRLYLRQIIVINDMDFLLRKSERQRLRTFWISKLFGCVYPDIVAAGRIADFVTHLTQTEPLVSQGLTVLRHWIEEGFYNLEPDRMDHILELFLIATAFDHYAAPRYILHSRLERRLLSDGYRVHSDTGQRTPLILDLFNCLFVDEQGTAEIGVAFIITILANRTRVDVHSLVCVLELVTAVVLAGMNPSLHAVVIPKSWLFVLGQRGTWPVVTIWAYISHLVKPLVNLAIEISKGANNLELRRRPLGSHGLTPRISLIERIFRCLILAGHNSHKEVVCNLIGSNIASLSRYTGTADHDVALPWKYIQASGWEDLFRVMVDSKMNTGSDSLVQLVSKHQTAHVIGGVSNLPFEDTKSLFYTFAASPLIEVAQHSTLRANAVEFHPRILPASDSAQQQDTVSSTAADTSNAMSGPTLTIDEAKLSQSFNQDHQVAATRIQKLYRQYRQHVLAATKATALDTWFAQYEKVAHSSTVRYRVRLCGPLPHFMVCVEAYKRQLDRQKRQLSERAQQVKHDELEDTMERITRLSGERKAINTLADRLKPSSKMHQEGNVDVLVSVVEELSRHLKQFIDERPTLEEDWERALKGIVWPAKERAPPKATPKPELNTSDLLEF</sequence>
<keyword evidence="2 5" id="KW-0378">Hydrolase</keyword>
<evidence type="ECO:0000256" key="6">
    <source>
        <dbReference type="SAM" id="MobiDB-lite"/>
    </source>
</evidence>
<proteinExistence type="predicted"/>